<dbReference type="SUPFAM" id="SSF48452">
    <property type="entry name" value="TPR-like"/>
    <property type="match status" value="1"/>
</dbReference>
<dbReference type="InterPro" id="IPR036537">
    <property type="entry name" value="Adaptor_Cbl_N_dom_sf"/>
</dbReference>
<dbReference type="Proteomes" id="UP000620124">
    <property type="component" value="Unassembled WGS sequence"/>
</dbReference>
<feature type="domain" description="Novel STAND NTPase 1" evidence="2">
    <location>
        <begin position="225"/>
        <end position="362"/>
    </location>
</feature>
<organism evidence="3 4">
    <name type="scientific">Mycena venus</name>
    <dbReference type="NCBI Taxonomy" id="2733690"/>
    <lineage>
        <taxon>Eukaryota</taxon>
        <taxon>Fungi</taxon>
        <taxon>Dikarya</taxon>
        <taxon>Basidiomycota</taxon>
        <taxon>Agaricomycotina</taxon>
        <taxon>Agaricomycetes</taxon>
        <taxon>Agaricomycetidae</taxon>
        <taxon>Agaricales</taxon>
        <taxon>Marasmiineae</taxon>
        <taxon>Mycenaceae</taxon>
        <taxon>Mycena</taxon>
    </lineage>
</organism>
<dbReference type="SUPFAM" id="SSF52540">
    <property type="entry name" value="P-loop containing nucleoside triphosphate hydrolases"/>
    <property type="match status" value="1"/>
</dbReference>
<dbReference type="InterPro" id="IPR059179">
    <property type="entry name" value="MLKL-like_MCAfunc"/>
</dbReference>
<dbReference type="AlphaFoldDB" id="A0A8H6Y7I4"/>
<dbReference type="Gene3D" id="3.40.50.300">
    <property type="entry name" value="P-loop containing nucleotide triphosphate hydrolases"/>
    <property type="match status" value="1"/>
</dbReference>
<gene>
    <name evidence="3" type="ORF">MVEN_01096600</name>
</gene>
<evidence type="ECO:0000259" key="2">
    <source>
        <dbReference type="Pfam" id="PF20703"/>
    </source>
</evidence>
<feature type="compositionally biased region" description="Polar residues" evidence="1">
    <location>
        <begin position="1"/>
        <end position="13"/>
    </location>
</feature>
<sequence>MCEGQITKNRTSLTPPPCRPRPGSEQLIQYTTVAASTAREIANAANVPFLQVIAALTVTILDTVQSVRTNREQCTIMIEQIHEILCTIVHLYSDVESDGGLSKAHLQDIARFAEALQRIYGFMKMQQGMSKIKQLFKQFDNATQLKQCQEELQRSLETFRLQTRGATIDAIAQMQVDAQRQHEDLLALVAAHPDLTSSDRSSLAGTLSSSVNSSNSSLLLPAYPQIFHGRDSELEEIVTTLKQDSARIAILGTGGMGKTSLAVTALHHSDVEAKFPNRFFIPCHSTVTRSDLVSSIASHVGVAVGPNLARKVVRHLSYGPPVLLILDNFETPWEPGASRSGVEEFLLLLTDIPHLALIVTMRGAERPSRVKWTRPFLPPLNPLDDDAALKTFLDITDDEYDQTRVRELLDLTGNLPLAVNLIANVVVYEGCDATLARWRTESTRVLSDGYDKKSSLDISIMLSFTSARMTSQAQDLASILSMLPDGISDAELVQSNLPIENILAAKVTLIRTSLAYISKSHRLCALVPIREYVRATHPPSAELKSQLRNYFRDVIALWKEFRLMPSSDSVLQIGANLGNIHSIMDDGLHDDAPDLLDNLASMMVLSGFCRMRNNDSSPLMPRVEDLIVHLPERGGAIPSVYGKFFADRFFASRNDPIKNPQAQMELATKYYEHAPELERAQWYNALAAYYSAQGQDLEESIRYRERAIALQATAGMSNALCTIGNYSASRAQAQTAQQMAELLGDLFEQAQAVGVEARCCVAVGDFKVAARLCQRARALLLGCGLQGTDTDWRFQSFEAEIHDLRTEYPEARAIHAQLAYGVRRAHSSAFDLLNIATIDTATGADSALVRRSLDAARKQFTTSFSSPQALLLCDAALANLLLRDCDTDTARAMFEGLVVKLRLRGEGASFCLERLADPDQGMYDAKSTLRWAAIYLGWALKAKNKLAKMKALRHLARIAAIEKDEATAFEVFQVVLDGFTAMDVHSWRADCMVGIAEILITRGDALRGEALLKSARPLFDRCMQKEKVGIVDGKLAALSTSSYS</sequence>
<dbReference type="Pfam" id="PF20703">
    <property type="entry name" value="nSTAND1"/>
    <property type="match status" value="1"/>
</dbReference>
<dbReference type="InterPro" id="IPR011990">
    <property type="entry name" value="TPR-like_helical_dom_sf"/>
</dbReference>
<protein>
    <submittedName>
        <fullName evidence="3">NB-ARC domain-containing protein</fullName>
    </submittedName>
</protein>
<comment type="caution">
    <text evidence="3">The sequence shown here is derived from an EMBL/GenBank/DDBJ whole genome shotgun (WGS) entry which is preliminary data.</text>
</comment>
<proteinExistence type="predicted"/>
<evidence type="ECO:0000313" key="3">
    <source>
        <dbReference type="EMBL" id="KAF7354092.1"/>
    </source>
</evidence>
<dbReference type="CDD" id="cd21037">
    <property type="entry name" value="MLKL_NTD"/>
    <property type="match status" value="1"/>
</dbReference>
<keyword evidence="4" id="KW-1185">Reference proteome</keyword>
<dbReference type="OrthoDB" id="1534087at2759"/>
<evidence type="ECO:0000256" key="1">
    <source>
        <dbReference type="SAM" id="MobiDB-lite"/>
    </source>
</evidence>
<name>A0A8H6Y7I4_9AGAR</name>
<dbReference type="EMBL" id="JACAZI010000008">
    <property type="protein sequence ID" value="KAF7354092.1"/>
    <property type="molecule type" value="Genomic_DNA"/>
</dbReference>
<dbReference type="Gene3D" id="1.20.930.20">
    <property type="entry name" value="Adaptor protein Cbl, N-terminal domain"/>
    <property type="match status" value="1"/>
</dbReference>
<dbReference type="PANTHER" id="PTHR47691">
    <property type="entry name" value="REGULATOR-RELATED"/>
    <property type="match status" value="1"/>
</dbReference>
<dbReference type="GO" id="GO:0007166">
    <property type="term" value="P:cell surface receptor signaling pathway"/>
    <property type="evidence" value="ECO:0007669"/>
    <property type="project" value="InterPro"/>
</dbReference>
<dbReference type="PANTHER" id="PTHR47691:SF3">
    <property type="entry name" value="HTH-TYPE TRANSCRIPTIONAL REGULATOR RV0890C-RELATED"/>
    <property type="match status" value="1"/>
</dbReference>
<evidence type="ECO:0000313" key="4">
    <source>
        <dbReference type="Proteomes" id="UP000620124"/>
    </source>
</evidence>
<dbReference type="InterPro" id="IPR027417">
    <property type="entry name" value="P-loop_NTPase"/>
</dbReference>
<dbReference type="PRINTS" id="PR00364">
    <property type="entry name" value="DISEASERSIST"/>
</dbReference>
<reference evidence="3" key="1">
    <citation type="submission" date="2020-05" db="EMBL/GenBank/DDBJ databases">
        <title>Mycena genomes resolve the evolution of fungal bioluminescence.</title>
        <authorList>
            <person name="Tsai I.J."/>
        </authorList>
    </citation>
    <scope>NUCLEOTIDE SEQUENCE</scope>
    <source>
        <strain evidence="3">CCC161011</strain>
    </source>
</reference>
<feature type="region of interest" description="Disordered" evidence="1">
    <location>
        <begin position="1"/>
        <end position="23"/>
    </location>
</feature>
<dbReference type="InterPro" id="IPR049052">
    <property type="entry name" value="nSTAND1"/>
</dbReference>
<accession>A0A8H6Y7I4</accession>